<dbReference type="InterPro" id="IPR036568">
    <property type="entry name" value="GGCT-like_sf"/>
</dbReference>
<keyword evidence="1" id="KW-0812">Transmembrane</keyword>
<keyword evidence="1" id="KW-0472">Membrane</keyword>
<dbReference type="RefSeq" id="WP_182633391.1">
    <property type="nucleotide sequence ID" value="NZ_JAALDM010000282.1"/>
</dbReference>
<reference evidence="3 4" key="1">
    <citation type="submission" date="2024-09" db="EMBL/GenBank/DDBJ databases">
        <authorList>
            <person name="Sun Q."/>
            <person name="Mori K."/>
        </authorList>
    </citation>
    <scope>NUCLEOTIDE SEQUENCE [LARGE SCALE GENOMIC DNA]</scope>
    <source>
        <strain evidence="3 4">CCM 7659</strain>
    </source>
</reference>
<dbReference type="InterPro" id="IPR009288">
    <property type="entry name" value="AIG2-like_dom"/>
</dbReference>
<keyword evidence="3" id="KW-0012">Acyltransferase</keyword>
<dbReference type="InterPro" id="IPR013024">
    <property type="entry name" value="GGCT-like"/>
</dbReference>
<dbReference type="GO" id="GO:0016746">
    <property type="term" value="F:acyltransferase activity"/>
    <property type="evidence" value="ECO:0007669"/>
    <property type="project" value="UniProtKB-KW"/>
</dbReference>
<evidence type="ECO:0000313" key="3">
    <source>
        <dbReference type="EMBL" id="MFB9258735.1"/>
    </source>
</evidence>
<keyword evidence="3" id="KW-0808">Transferase</keyword>
<organism evidence="3 4">
    <name type="scientific">Dietzia aerolata</name>
    <dbReference type="NCBI Taxonomy" id="595984"/>
    <lineage>
        <taxon>Bacteria</taxon>
        <taxon>Bacillati</taxon>
        <taxon>Actinomycetota</taxon>
        <taxon>Actinomycetes</taxon>
        <taxon>Mycobacteriales</taxon>
        <taxon>Dietziaceae</taxon>
        <taxon>Dietzia</taxon>
    </lineage>
</organism>
<dbReference type="Pfam" id="PF06094">
    <property type="entry name" value="GGACT"/>
    <property type="match status" value="1"/>
</dbReference>
<feature type="transmembrane region" description="Helical" evidence="1">
    <location>
        <begin position="74"/>
        <end position="102"/>
    </location>
</feature>
<name>A0ABV5JLY1_9ACTN</name>
<gene>
    <name evidence="3" type="ORF">ACFFVD_02870</name>
</gene>
<sequence length="440" mass="47112">MLRTPLATRISRLGLSGILLIYLAALAVSAVAGGLVFHATGVGGPDESLKSSIFSALSMALGARDPHQGGDLDLAGVTGVVLAVIGVILPAWLLGAFVYLVFKFDPIVWKKTASYENPGNGRAHVTFRFYNGSSETISGMKVKVTARYTTDDRPASRAVEPMKLNTGMNRPLQDCIEWPISDPAMAQSVRMPLAEVDGCVGVEFARLDRLIPHEKVEYVVEVSGMLTGTGNEIRSQHLYRADEVIEGHFQEIDIDVSVPPREWSGWQGWENNVHLFVFGYGSLLNSQSASRTLGDAEALTYANAVLAGYELAWNAGLVTGAAEGVDGIAVALGLEESPEGRCEGSVIAITRDDLVRLDNREINYARVDVTETITWEGAPEHRTVVTYVPLADSVAGSRSPEAFVSQAYASSVADGYAEQGLDTAQLTAATSRAGLPIRTV</sequence>
<dbReference type="EC" id="2.3.2.-" evidence="3"/>
<comment type="caution">
    <text evidence="3">The sequence shown here is derived from an EMBL/GenBank/DDBJ whole genome shotgun (WGS) entry which is preliminary data.</text>
</comment>
<protein>
    <submittedName>
        <fullName evidence="3">Gamma-glutamylcyclotransferase family protein</fullName>
        <ecNumber evidence="3">2.3.2.-</ecNumber>
    </submittedName>
</protein>
<accession>A0ABV5JLY1</accession>
<keyword evidence="4" id="KW-1185">Reference proteome</keyword>
<proteinExistence type="predicted"/>
<dbReference type="SUPFAM" id="SSF110857">
    <property type="entry name" value="Gamma-glutamyl cyclotransferase-like"/>
    <property type="match status" value="1"/>
</dbReference>
<dbReference type="EMBL" id="JBHMDY010000002">
    <property type="protein sequence ID" value="MFB9258735.1"/>
    <property type="molecule type" value="Genomic_DNA"/>
</dbReference>
<feature type="domain" description="Gamma-glutamylcyclotransferase AIG2-like" evidence="2">
    <location>
        <begin position="277"/>
        <end position="389"/>
    </location>
</feature>
<keyword evidence="1" id="KW-1133">Transmembrane helix</keyword>
<evidence type="ECO:0000259" key="2">
    <source>
        <dbReference type="Pfam" id="PF06094"/>
    </source>
</evidence>
<evidence type="ECO:0000313" key="4">
    <source>
        <dbReference type="Proteomes" id="UP001589700"/>
    </source>
</evidence>
<feature type="transmembrane region" description="Helical" evidence="1">
    <location>
        <begin position="12"/>
        <end position="37"/>
    </location>
</feature>
<dbReference type="Gene3D" id="3.10.490.10">
    <property type="entry name" value="Gamma-glutamyl cyclotransferase-like"/>
    <property type="match status" value="1"/>
</dbReference>
<dbReference type="Proteomes" id="UP001589700">
    <property type="component" value="Unassembled WGS sequence"/>
</dbReference>
<dbReference type="CDD" id="cd06661">
    <property type="entry name" value="GGCT_like"/>
    <property type="match status" value="1"/>
</dbReference>
<evidence type="ECO:0000256" key="1">
    <source>
        <dbReference type="SAM" id="Phobius"/>
    </source>
</evidence>